<dbReference type="AlphaFoldDB" id="A0A510X641"/>
<keyword evidence="7" id="KW-1185">Reference proteome</keyword>
<sequence length="218" mass="24381">MPYSANHKAKSRERILKSAIELFSRQGFEKVSIGQIMKLAKLTHGAFYAHFASKEALYHASVRETLESSRAARLVKGPLSVQHLTELVANCWNLQELERKHKPGPETVLFNEIGNQNAEVRTLFEASYLRMKKMLETRLIALGRLKKLPFEPDREVIAEKSRAILASLVGAVAIAKSLPGEQERQHILDAAQRNILQMLGVNDGGPEGRPGRAHWAAQ</sequence>
<dbReference type="InterPro" id="IPR023772">
    <property type="entry name" value="DNA-bd_HTH_TetR-type_CS"/>
</dbReference>
<dbReference type="EMBL" id="BJUK01000009">
    <property type="protein sequence ID" value="GEK46869.1"/>
    <property type="molecule type" value="Genomic_DNA"/>
</dbReference>
<dbReference type="RefSeq" id="WP_146802133.1">
    <property type="nucleotide sequence ID" value="NZ_BJUK01000009.1"/>
</dbReference>
<dbReference type="Proteomes" id="UP000321275">
    <property type="component" value="Unassembled WGS sequence"/>
</dbReference>
<name>A0A510X641_9GAMM</name>
<keyword evidence="2 4" id="KW-0238">DNA-binding</keyword>
<keyword evidence="1" id="KW-0805">Transcription regulation</keyword>
<accession>A0A510X641</accession>
<dbReference type="Gene3D" id="1.10.10.60">
    <property type="entry name" value="Homeodomain-like"/>
    <property type="match status" value="1"/>
</dbReference>
<dbReference type="OrthoDB" id="9798857at2"/>
<dbReference type="SUPFAM" id="SSF48498">
    <property type="entry name" value="Tetracyclin repressor-like, C-terminal domain"/>
    <property type="match status" value="1"/>
</dbReference>
<evidence type="ECO:0000256" key="3">
    <source>
        <dbReference type="ARBA" id="ARBA00023163"/>
    </source>
</evidence>
<dbReference type="PANTHER" id="PTHR47506:SF7">
    <property type="entry name" value="TRANSCRIPTIONAL REGULATORY PROTEIN"/>
    <property type="match status" value="1"/>
</dbReference>
<dbReference type="PROSITE" id="PS01081">
    <property type="entry name" value="HTH_TETR_1"/>
    <property type="match status" value="1"/>
</dbReference>
<gene>
    <name evidence="6" type="ORF">HPA02_11520</name>
</gene>
<dbReference type="PRINTS" id="PR00455">
    <property type="entry name" value="HTHTETR"/>
</dbReference>
<dbReference type="SUPFAM" id="SSF46689">
    <property type="entry name" value="Homeodomain-like"/>
    <property type="match status" value="1"/>
</dbReference>
<protein>
    <submittedName>
        <fullName evidence="6">TetR family transcriptional regulator</fullName>
    </submittedName>
</protein>
<evidence type="ECO:0000256" key="2">
    <source>
        <dbReference type="ARBA" id="ARBA00023125"/>
    </source>
</evidence>
<dbReference type="Gene3D" id="1.10.357.10">
    <property type="entry name" value="Tetracycline Repressor, domain 2"/>
    <property type="match status" value="1"/>
</dbReference>
<dbReference type="InterPro" id="IPR036271">
    <property type="entry name" value="Tet_transcr_reg_TetR-rel_C_sf"/>
</dbReference>
<keyword evidence="3" id="KW-0804">Transcription</keyword>
<evidence type="ECO:0000259" key="5">
    <source>
        <dbReference type="PROSITE" id="PS50977"/>
    </source>
</evidence>
<evidence type="ECO:0000256" key="4">
    <source>
        <dbReference type="PROSITE-ProRule" id="PRU00335"/>
    </source>
</evidence>
<dbReference type="GO" id="GO:0003677">
    <property type="term" value="F:DNA binding"/>
    <property type="evidence" value="ECO:0007669"/>
    <property type="project" value="UniProtKB-UniRule"/>
</dbReference>
<feature type="DNA-binding region" description="H-T-H motif" evidence="4">
    <location>
        <begin position="32"/>
        <end position="51"/>
    </location>
</feature>
<dbReference type="InterPro" id="IPR009057">
    <property type="entry name" value="Homeodomain-like_sf"/>
</dbReference>
<evidence type="ECO:0000313" key="7">
    <source>
        <dbReference type="Proteomes" id="UP000321275"/>
    </source>
</evidence>
<feature type="domain" description="HTH tetR-type" evidence="5">
    <location>
        <begin position="9"/>
        <end position="69"/>
    </location>
</feature>
<evidence type="ECO:0000256" key="1">
    <source>
        <dbReference type="ARBA" id="ARBA00023015"/>
    </source>
</evidence>
<evidence type="ECO:0000313" key="6">
    <source>
        <dbReference type="EMBL" id="GEK46869.1"/>
    </source>
</evidence>
<comment type="caution">
    <text evidence="6">The sequence shown here is derived from an EMBL/GenBank/DDBJ whole genome shotgun (WGS) entry which is preliminary data.</text>
</comment>
<organism evidence="6 7">
    <name type="scientific">Bisbaumannia pacifica</name>
    <dbReference type="NCBI Taxonomy" id="77098"/>
    <lineage>
        <taxon>Bacteria</taxon>
        <taxon>Pseudomonadati</taxon>
        <taxon>Pseudomonadota</taxon>
        <taxon>Gammaproteobacteria</taxon>
        <taxon>Oceanospirillales</taxon>
        <taxon>Halomonadaceae</taxon>
        <taxon>Bisbaumannia</taxon>
    </lineage>
</organism>
<dbReference type="PANTHER" id="PTHR47506">
    <property type="entry name" value="TRANSCRIPTIONAL REGULATORY PROTEIN"/>
    <property type="match status" value="1"/>
</dbReference>
<dbReference type="PROSITE" id="PS50977">
    <property type="entry name" value="HTH_TETR_2"/>
    <property type="match status" value="1"/>
</dbReference>
<proteinExistence type="predicted"/>
<reference evidence="6 7" key="1">
    <citation type="submission" date="2019-07" db="EMBL/GenBank/DDBJ databases">
        <title>Whole genome shotgun sequence of Halomonas pacifica NBRC 102220.</title>
        <authorList>
            <person name="Hosoyama A."/>
            <person name="Uohara A."/>
            <person name="Ohji S."/>
            <person name="Ichikawa N."/>
        </authorList>
    </citation>
    <scope>NUCLEOTIDE SEQUENCE [LARGE SCALE GENOMIC DNA]</scope>
    <source>
        <strain evidence="6 7">NBRC 102220</strain>
    </source>
</reference>
<dbReference type="InterPro" id="IPR001647">
    <property type="entry name" value="HTH_TetR"/>
</dbReference>
<dbReference type="Pfam" id="PF00440">
    <property type="entry name" value="TetR_N"/>
    <property type="match status" value="1"/>
</dbReference>